<dbReference type="EMBL" id="JBHTAS010000001">
    <property type="protein sequence ID" value="MFC7141631.1"/>
    <property type="molecule type" value="Genomic_DNA"/>
</dbReference>
<name>A0ABD5Y427_9EURY</name>
<keyword evidence="7" id="KW-0460">Magnesium</keyword>
<keyword evidence="8" id="KW-0289">Folate biosynthesis</keyword>
<dbReference type="Pfam" id="PF00809">
    <property type="entry name" value="Pterin_bind"/>
    <property type="match status" value="1"/>
</dbReference>
<dbReference type="GO" id="GO:0004156">
    <property type="term" value="F:dihydropteroate synthase activity"/>
    <property type="evidence" value="ECO:0007669"/>
    <property type="project" value="UniProtKB-EC"/>
</dbReference>
<accession>A0ABD5Y427</accession>
<comment type="cofactor">
    <cofactor evidence="2">
        <name>Mg(2+)</name>
        <dbReference type="ChEBI" id="CHEBI:18420"/>
    </cofactor>
</comment>
<dbReference type="RefSeq" id="WP_274322711.1">
    <property type="nucleotide sequence ID" value="NZ_CP118158.1"/>
</dbReference>
<dbReference type="InterPro" id="IPR011005">
    <property type="entry name" value="Dihydropteroate_synth-like_sf"/>
</dbReference>
<evidence type="ECO:0000256" key="2">
    <source>
        <dbReference type="ARBA" id="ARBA00001946"/>
    </source>
</evidence>
<keyword evidence="11" id="KW-1185">Reference proteome</keyword>
<proteinExistence type="predicted"/>
<organism evidence="10 11">
    <name type="scientific">Halosimplex aquaticum</name>
    <dbReference type="NCBI Taxonomy" id="3026162"/>
    <lineage>
        <taxon>Archaea</taxon>
        <taxon>Methanobacteriati</taxon>
        <taxon>Methanobacteriota</taxon>
        <taxon>Stenosarchaea group</taxon>
        <taxon>Halobacteria</taxon>
        <taxon>Halobacteriales</taxon>
        <taxon>Haloarculaceae</taxon>
        <taxon>Halosimplex</taxon>
    </lineage>
</organism>
<evidence type="ECO:0000313" key="10">
    <source>
        <dbReference type="EMBL" id="MFC7141631.1"/>
    </source>
</evidence>
<evidence type="ECO:0000256" key="8">
    <source>
        <dbReference type="ARBA" id="ARBA00022909"/>
    </source>
</evidence>
<comment type="catalytic activity">
    <reaction evidence="1">
        <text>(7,8-dihydropterin-6-yl)methyl diphosphate + 4-aminobenzoate = 7,8-dihydropteroate + diphosphate</text>
        <dbReference type="Rhea" id="RHEA:19949"/>
        <dbReference type="ChEBI" id="CHEBI:17836"/>
        <dbReference type="ChEBI" id="CHEBI:17839"/>
        <dbReference type="ChEBI" id="CHEBI:33019"/>
        <dbReference type="ChEBI" id="CHEBI:72950"/>
        <dbReference type="EC" id="2.5.1.15"/>
    </reaction>
</comment>
<dbReference type="InterPro" id="IPR000489">
    <property type="entry name" value="Pterin-binding_dom"/>
</dbReference>
<evidence type="ECO:0000256" key="3">
    <source>
        <dbReference type="ARBA" id="ARBA00004763"/>
    </source>
</evidence>
<dbReference type="InterPro" id="IPR006390">
    <property type="entry name" value="DHP_synth_dom"/>
</dbReference>
<evidence type="ECO:0000256" key="4">
    <source>
        <dbReference type="ARBA" id="ARBA00012458"/>
    </source>
</evidence>
<evidence type="ECO:0000313" key="11">
    <source>
        <dbReference type="Proteomes" id="UP001596432"/>
    </source>
</evidence>
<gene>
    <name evidence="10" type="primary">folP</name>
    <name evidence="10" type="ORF">ACFQMA_17560</name>
</gene>
<evidence type="ECO:0000259" key="9">
    <source>
        <dbReference type="PROSITE" id="PS50972"/>
    </source>
</evidence>
<keyword evidence="6" id="KW-0479">Metal-binding</keyword>
<sequence>MQNVTAAGLGIGDDYPPRIMGVLNVSEESPYDPSVFDDPGEAAAYVDDELIGEGADIVDVGLESANKRFDVLSAEQELDRLDTAVETLHSTSGDAVWSIETRYAEVAEAALDRGFDMVNDIAGFADPEMPEVCREYDVAVAKMASPPDLTKPGAVRATPWAERRSAEWAERADYVDQVYEALKQNGLTDKTIVDPAFGGWAEDQTLEDDRETFRRLREFRGLDRPMLVSINRKNFLRSIADRSTEEALPVSLAATSMAVERGAHVIRTHDVAETRDAALVGDAFARERGRSGPGRDAGDLTVEELDVTTPAEAARHFERLGVTDADPAVAVSRLYAVSGLNESTRKRLRAAAEATGCRFLLAEDGGRGFLCGSAAALAALADRTDVPRPLAGTLPGGGAEKR</sequence>
<keyword evidence="5 10" id="KW-0808">Transferase</keyword>
<dbReference type="PROSITE" id="PS50972">
    <property type="entry name" value="PTERIN_BINDING"/>
    <property type="match status" value="1"/>
</dbReference>
<evidence type="ECO:0000256" key="5">
    <source>
        <dbReference type="ARBA" id="ARBA00022679"/>
    </source>
</evidence>
<evidence type="ECO:0000256" key="1">
    <source>
        <dbReference type="ARBA" id="ARBA00000012"/>
    </source>
</evidence>
<dbReference type="AlphaFoldDB" id="A0ABD5Y427"/>
<dbReference type="Gene3D" id="3.20.20.20">
    <property type="entry name" value="Dihydropteroate synthase-like"/>
    <property type="match status" value="1"/>
</dbReference>
<dbReference type="NCBIfam" id="TIGR01496">
    <property type="entry name" value="DHPS"/>
    <property type="match status" value="1"/>
</dbReference>
<dbReference type="Proteomes" id="UP001596432">
    <property type="component" value="Unassembled WGS sequence"/>
</dbReference>
<evidence type="ECO:0000256" key="7">
    <source>
        <dbReference type="ARBA" id="ARBA00022842"/>
    </source>
</evidence>
<evidence type="ECO:0000256" key="6">
    <source>
        <dbReference type="ARBA" id="ARBA00022723"/>
    </source>
</evidence>
<comment type="caution">
    <text evidence="10">The sequence shown here is derived from an EMBL/GenBank/DDBJ whole genome shotgun (WGS) entry which is preliminary data.</text>
</comment>
<protein>
    <recommendedName>
        <fullName evidence="4">dihydropteroate synthase</fullName>
        <ecNumber evidence="4">2.5.1.15</ecNumber>
    </recommendedName>
</protein>
<reference evidence="10 11" key="1">
    <citation type="journal article" date="2019" name="Int. J. Syst. Evol. Microbiol.">
        <title>The Global Catalogue of Microorganisms (GCM) 10K type strain sequencing project: providing services to taxonomists for standard genome sequencing and annotation.</title>
        <authorList>
            <consortium name="The Broad Institute Genomics Platform"/>
            <consortium name="The Broad Institute Genome Sequencing Center for Infectious Disease"/>
            <person name="Wu L."/>
            <person name="Ma J."/>
        </authorList>
    </citation>
    <scope>NUCLEOTIDE SEQUENCE [LARGE SCALE GENOMIC DNA]</scope>
    <source>
        <strain evidence="10 11">XZYJT29</strain>
    </source>
</reference>
<dbReference type="SUPFAM" id="SSF51717">
    <property type="entry name" value="Dihydropteroate synthetase-like"/>
    <property type="match status" value="1"/>
</dbReference>
<dbReference type="GeneID" id="78821950"/>
<dbReference type="GO" id="GO:0046656">
    <property type="term" value="P:folic acid biosynthetic process"/>
    <property type="evidence" value="ECO:0007669"/>
    <property type="project" value="UniProtKB-KW"/>
</dbReference>
<comment type="pathway">
    <text evidence="3">Cofactor biosynthesis; tetrahydrofolate biosynthesis; 7,8-dihydrofolate from 2-amino-4-hydroxy-6-hydroxymethyl-7,8-dihydropteridine diphosphate and 4-aminobenzoate: step 1/2.</text>
</comment>
<dbReference type="PANTHER" id="PTHR20941:SF1">
    <property type="entry name" value="FOLIC ACID SYNTHESIS PROTEIN FOL1"/>
    <property type="match status" value="1"/>
</dbReference>
<dbReference type="InterPro" id="IPR045031">
    <property type="entry name" value="DHP_synth-like"/>
</dbReference>
<dbReference type="PANTHER" id="PTHR20941">
    <property type="entry name" value="FOLATE SYNTHESIS PROTEINS"/>
    <property type="match status" value="1"/>
</dbReference>
<feature type="domain" description="Pterin-binding" evidence="9">
    <location>
        <begin position="17"/>
        <end position="279"/>
    </location>
</feature>
<dbReference type="EC" id="2.5.1.15" evidence="4"/>
<dbReference type="GO" id="GO:0046872">
    <property type="term" value="F:metal ion binding"/>
    <property type="evidence" value="ECO:0007669"/>
    <property type="project" value="UniProtKB-KW"/>
</dbReference>